<evidence type="ECO:0000256" key="3">
    <source>
        <dbReference type="ARBA" id="ARBA00022833"/>
    </source>
</evidence>
<evidence type="ECO:0000256" key="2">
    <source>
        <dbReference type="ARBA" id="ARBA00022771"/>
    </source>
</evidence>
<keyword evidence="3" id="KW-0862">Zinc</keyword>
<proteinExistence type="evidence at transcript level"/>
<dbReference type="Gene3D" id="6.10.140.2220">
    <property type="match status" value="1"/>
</dbReference>
<name>A0A131Y6L9_IXORI</name>
<evidence type="ECO:0000259" key="5">
    <source>
        <dbReference type="PROSITE" id="PS50865"/>
    </source>
</evidence>
<evidence type="ECO:0000256" key="4">
    <source>
        <dbReference type="PROSITE-ProRule" id="PRU00134"/>
    </source>
</evidence>
<dbReference type="Pfam" id="PF01753">
    <property type="entry name" value="zf-MYND"/>
    <property type="match status" value="1"/>
</dbReference>
<dbReference type="PANTHER" id="PTHR12298:SF4">
    <property type="entry name" value="PROGRAMMED CELL DEATH PROTEIN 2"/>
    <property type="match status" value="1"/>
</dbReference>
<dbReference type="InterPro" id="IPR007320">
    <property type="entry name" value="PDCD2_C"/>
</dbReference>
<evidence type="ECO:0000313" key="6">
    <source>
        <dbReference type="EMBL" id="JAP73706.1"/>
    </source>
</evidence>
<keyword evidence="2 4" id="KW-0863">Zinc-finger</keyword>
<dbReference type="Pfam" id="PF04194">
    <property type="entry name" value="PDCD2_C"/>
    <property type="match status" value="1"/>
</dbReference>
<accession>A0A131Y6L9</accession>
<dbReference type="PANTHER" id="PTHR12298">
    <property type="entry name" value="PCDC2 PROGRAMMED CELL DEATH PROTEIN 2 -RELATED"/>
    <property type="match status" value="1"/>
</dbReference>
<protein>
    <submittedName>
        <fullName evidence="6">Putative programmed cell death protein</fullName>
    </submittedName>
</protein>
<dbReference type="GO" id="GO:0008270">
    <property type="term" value="F:zinc ion binding"/>
    <property type="evidence" value="ECO:0007669"/>
    <property type="project" value="UniProtKB-KW"/>
</dbReference>
<sequence length="361" mass="40071">AAPSESAEARCVELGFLEKCEPWAVKSKYFPSKVGGKPAWLHLKNIPDGERLSCQNCGEPCAFLLQVYAPIDDLDSAFHRTLFVFVCVAPGCLNKNKTGSFIILRSQLPRINSFYEQEPPIETEEGSDSPSASDFSKLCVVCGALGNKTCAKCRSRNYCSKSHQVTDWKSGHKSQCGSQTDHPATSATARVLFPEYELITEPEDEACGSRAADKSDEQRLSDYRAFLSKHPQCSDIDSTVNANDLNNMAATCKDKAFWKFKKIIEMAPEQVLRYDLGGSPVLVSSENKPNAVPDCSCGSERQFEFQVLPQLLNTIVESNSESLDWGTLIAYTCKRSCDGDEPYLNEFIWKQNFSESLVDET</sequence>
<dbReference type="InterPro" id="IPR002893">
    <property type="entry name" value="Znf_MYND"/>
</dbReference>
<organism evidence="6">
    <name type="scientific">Ixodes ricinus</name>
    <name type="common">Common tick</name>
    <name type="synonym">Acarus ricinus</name>
    <dbReference type="NCBI Taxonomy" id="34613"/>
    <lineage>
        <taxon>Eukaryota</taxon>
        <taxon>Metazoa</taxon>
        <taxon>Ecdysozoa</taxon>
        <taxon>Arthropoda</taxon>
        <taxon>Chelicerata</taxon>
        <taxon>Arachnida</taxon>
        <taxon>Acari</taxon>
        <taxon>Parasitiformes</taxon>
        <taxon>Ixodida</taxon>
        <taxon>Ixodoidea</taxon>
        <taxon>Ixodidae</taxon>
        <taxon>Ixodinae</taxon>
        <taxon>Ixodes</taxon>
    </lineage>
</organism>
<feature type="domain" description="MYND-type" evidence="5">
    <location>
        <begin position="139"/>
        <end position="176"/>
    </location>
</feature>
<dbReference type="SUPFAM" id="SSF144232">
    <property type="entry name" value="HIT/MYND zinc finger-like"/>
    <property type="match status" value="1"/>
</dbReference>
<keyword evidence="1" id="KW-0479">Metal-binding</keyword>
<reference evidence="6" key="1">
    <citation type="submission" date="2016-02" db="EMBL/GenBank/DDBJ databases">
        <title>RNAseq analyses of the midgut from blood- or serum-fed Ixodes ricinus ticks.</title>
        <authorList>
            <person name="Perner J."/>
            <person name="Provaznik J."/>
            <person name="Schrenkova J."/>
            <person name="Urbanova V."/>
            <person name="Ribeiro J.M."/>
            <person name="Kopacek P."/>
        </authorList>
    </citation>
    <scope>NUCLEOTIDE SEQUENCE</scope>
    <source>
        <tissue evidence="6">Gut</tissue>
    </source>
</reference>
<evidence type="ECO:0000256" key="1">
    <source>
        <dbReference type="ARBA" id="ARBA00022723"/>
    </source>
</evidence>
<dbReference type="AlphaFoldDB" id="A0A131Y6L9"/>
<feature type="non-terminal residue" evidence="6">
    <location>
        <position position="1"/>
    </location>
</feature>
<dbReference type="EMBL" id="GEFM01002090">
    <property type="protein sequence ID" value="JAP73706.1"/>
    <property type="molecule type" value="mRNA"/>
</dbReference>
<dbReference type="GO" id="GO:0005737">
    <property type="term" value="C:cytoplasm"/>
    <property type="evidence" value="ECO:0007669"/>
    <property type="project" value="InterPro"/>
</dbReference>
<dbReference type="PROSITE" id="PS50865">
    <property type="entry name" value="ZF_MYND_2"/>
    <property type="match status" value="1"/>
</dbReference>
<dbReference type="PROSITE" id="PS01360">
    <property type="entry name" value="ZF_MYND_1"/>
    <property type="match status" value="1"/>
</dbReference>
<dbReference type="GO" id="GO:0005634">
    <property type="term" value="C:nucleus"/>
    <property type="evidence" value="ECO:0007669"/>
    <property type="project" value="TreeGrafter"/>
</dbReference>